<organism evidence="3 4">
    <name type="scientific">Panagrolaimus davidi</name>
    <dbReference type="NCBI Taxonomy" id="227884"/>
    <lineage>
        <taxon>Eukaryota</taxon>
        <taxon>Metazoa</taxon>
        <taxon>Ecdysozoa</taxon>
        <taxon>Nematoda</taxon>
        <taxon>Chromadorea</taxon>
        <taxon>Rhabditida</taxon>
        <taxon>Tylenchina</taxon>
        <taxon>Panagrolaimomorpha</taxon>
        <taxon>Panagrolaimoidea</taxon>
        <taxon>Panagrolaimidae</taxon>
        <taxon>Panagrolaimus</taxon>
    </lineage>
</organism>
<evidence type="ECO:0000256" key="1">
    <source>
        <dbReference type="SAM" id="MobiDB-lite"/>
    </source>
</evidence>
<keyword evidence="2" id="KW-0812">Transmembrane</keyword>
<dbReference type="Proteomes" id="UP000887578">
    <property type="component" value="Unplaced"/>
</dbReference>
<evidence type="ECO:0000256" key="2">
    <source>
        <dbReference type="SAM" id="Phobius"/>
    </source>
</evidence>
<keyword evidence="2" id="KW-0472">Membrane</keyword>
<protein>
    <submittedName>
        <fullName evidence="4">Uncharacterized protein</fullName>
    </submittedName>
</protein>
<keyword evidence="3" id="KW-1185">Reference proteome</keyword>
<accession>A0A914QY29</accession>
<name>A0A914QY29_9BILA</name>
<evidence type="ECO:0000313" key="3">
    <source>
        <dbReference type="Proteomes" id="UP000887578"/>
    </source>
</evidence>
<reference evidence="4" key="1">
    <citation type="submission" date="2022-11" db="UniProtKB">
        <authorList>
            <consortium name="WormBaseParasite"/>
        </authorList>
    </citation>
    <scope>IDENTIFICATION</scope>
</reference>
<proteinExistence type="predicted"/>
<dbReference type="AlphaFoldDB" id="A0A914QY29"/>
<feature type="transmembrane region" description="Helical" evidence="2">
    <location>
        <begin position="6"/>
        <end position="23"/>
    </location>
</feature>
<keyword evidence="2" id="KW-1133">Transmembrane helix</keyword>
<evidence type="ECO:0000313" key="4">
    <source>
        <dbReference type="WBParaSite" id="PDA_v2.g3979.t1"/>
    </source>
</evidence>
<feature type="region of interest" description="Disordered" evidence="1">
    <location>
        <begin position="31"/>
        <end position="105"/>
    </location>
</feature>
<sequence>MLMDCIITYLTIFMICGVLMSCVKPKSKRFSAGGGCDDVDDSKIKKPAKNKTRSKDKGTTKKQSTKAAVSSSKRTKTRPSSGKTKKINSAPAHASPRPMSWGNKISLKEHEKETKYTPPHALSISPQVLSFDSNGTGKILFMNCEDQFYFAILLQ</sequence>
<dbReference type="WBParaSite" id="PDA_v2.g3979.t1">
    <property type="protein sequence ID" value="PDA_v2.g3979.t1"/>
    <property type="gene ID" value="PDA_v2.g3979"/>
</dbReference>